<dbReference type="RefSeq" id="XP_043040869.1">
    <property type="nucleotide sequence ID" value="XM_043177095.1"/>
</dbReference>
<reference evidence="2" key="1">
    <citation type="submission" date="2020-11" db="EMBL/GenBank/DDBJ databases">
        <title>Adaptations for nitrogen fixation in a non-lichenized fungal sporocarp promotes dispersal by wood-feeding termites.</title>
        <authorList>
            <consortium name="DOE Joint Genome Institute"/>
            <person name="Koch R.A."/>
            <person name="Yoon G."/>
            <person name="Arayal U."/>
            <person name="Lail K."/>
            <person name="Amirebrahimi M."/>
            <person name="Labutti K."/>
            <person name="Lipzen A."/>
            <person name="Riley R."/>
            <person name="Barry K."/>
            <person name="Henrissat B."/>
            <person name="Grigoriev I.V."/>
            <person name="Herr J.R."/>
            <person name="Aime M.C."/>
        </authorList>
    </citation>
    <scope>NUCLEOTIDE SEQUENCE</scope>
    <source>
        <strain evidence="2">MCA 3950</strain>
    </source>
</reference>
<feature type="compositionally biased region" description="Pro residues" evidence="1">
    <location>
        <begin position="82"/>
        <end position="91"/>
    </location>
</feature>
<evidence type="ECO:0000256" key="1">
    <source>
        <dbReference type="SAM" id="MobiDB-lite"/>
    </source>
</evidence>
<evidence type="ECO:0000313" key="3">
    <source>
        <dbReference type="Proteomes" id="UP000812287"/>
    </source>
</evidence>
<comment type="caution">
    <text evidence="2">The sequence shown here is derived from an EMBL/GenBank/DDBJ whole genome shotgun (WGS) entry which is preliminary data.</text>
</comment>
<gene>
    <name evidence="2" type="ORF">BT62DRAFT_1004971</name>
</gene>
<dbReference type="EMBL" id="MU250532">
    <property type="protein sequence ID" value="KAG7447369.1"/>
    <property type="molecule type" value="Genomic_DNA"/>
</dbReference>
<organism evidence="2 3">
    <name type="scientific">Guyanagaster necrorhizus</name>
    <dbReference type="NCBI Taxonomy" id="856835"/>
    <lineage>
        <taxon>Eukaryota</taxon>
        <taxon>Fungi</taxon>
        <taxon>Dikarya</taxon>
        <taxon>Basidiomycota</taxon>
        <taxon>Agaricomycotina</taxon>
        <taxon>Agaricomycetes</taxon>
        <taxon>Agaricomycetidae</taxon>
        <taxon>Agaricales</taxon>
        <taxon>Marasmiineae</taxon>
        <taxon>Physalacriaceae</taxon>
        <taxon>Guyanagaster</taxon>
    </lineage>
</organism>
<dbReference type="Proteomes" id="UP000812287">
    <property type="component" value="Unassembled WGS sequence"/>
</dbReference>
<dbReference type="GeneID" id="66099382"/>
<keyword evidence="3" id="KW-1185">Reference proteome</keyword>
<evidence type="ECO:0000313" key="2">
    <source>
        <dbReference type="EMBL" id="KAG7447369.1"/>
    </source>
</evidence>
<protein>
    <submittedName>
        <fullName evidence="2">Uncharacterized protein</fullName>
    </submittedName>
</protein>
<dbReference type="AlphaFoldDB" id="A0A9P7VUV8"/>
<proteinExistence type="predicted"/>
<sequence length="177" mass="19286">MPRIRHLFPSNVWVGLIIGSSSTRWWLCNYHVHDALLGFVPESESPSGFKVKYSSFTEASRATPWLSCSVEANLLAAEPRSIPAPSPPPKEQNPGAGQNCDRTTPFSDKDTTIGLHTTSLSGKATPFLLRSEHDTSRGGTPEGWVLLAQHLTSILSVEPQVQLVACIPSHLGPLRHI</sequence>
<accession>A0A9P7VUV8</accession>
<name>A0A9P7VUV8_9AGAR</name>
<feature type="region of interest" description="Disordered" evidence="1">
    <location>
        <begin position="79"/>
        <end position="118"/>
    </location>
</feature>